<evidence type="ECO:0000313" key="1">
    <source>
        <dbReference type="EMBL" id="CDM33553.1"/>
    </source>
</evidence>
<dbReference type="OrthoDB" id="4199986at2759"/>
<dbReference type="EMBL" id="HG792017">
    <property type="protein sequence ID" value="CDM33553.1"/>
    <property type="molecule type" value="Genomic_DNA"/>
</dbReference>
<accession>W6QA57</accession>
<dbReference type="AlphaFoldDB" id="W6QA57"/>
<keyword evidence="2" id="KW-1185">Reference proteome</keyword>
<sequence length="143" mass="15694">MHQLHAQIRISPRYGGIGNLTRPFLVCNDTGSNVLTLFSSDLQALQFNMVLHIGAMRGVVQVTTANGPAFQHSMVIDMQILTSAFVPLTPWFEERAIVKPDSPGDVRLSGKAMRDYLFFATSPGNAHLYVAQKKAGIIRDLPA</sequence>
<dbReference type="OMA" id="LVELTPC"/>
<evidence type="ECO:0000313" key="2">
    <source>
        <dbReference type="Proteomes" id="UP000030686"/>
    </source>
</evidence>
<protein>
    <submittedName>
        <fullName evidence="1">Genomic scaffold, ProqFM164S03</fullName>
    </submittedName>
</protein>
<proteinExistence type="predicted"/>
<organism evidence="1 2">
    <name type="scientific">Penicillium roqueforti (strain FM164)</name>
    <dbReference type="NCBI Taxonomy" id="1365484"/>
    <lineage>
        <taxon>Eukaryota</taxon>
        <taxon>Fungi</taxon>
        <taxon>Dikarya</taxon>
        <taxon>Ascomycota</taxon>
        <taxon>Pezizomycotina</taxon>
        <taxon>Eurotiomycetes</taxon>
        <taxon>Eurotiomycetidae</taxon>
        <taxon>Eurotiales</taxon>
        <taxon>Aspergillaceae</taxon>
        <taxon>Penicillium</taxon>
    </lineage>
</organism>
<dbReference type="Proteomes" id="UP000030686">
    <property type="component" value="Unassembled WGS sequence"/>
</dbReference>
<dbReference type="STRING" id="1365484.W6QA57"/>
<gene>
    <name evidence="1" type="ORF">PROQFM164_S03g000277</name>
</gene>
<name>W6QA57_PENRF</name>
<reference evidence="1" key="1">
    <citation type="journal article" date="2014" name="Nat. Commun.">
        <title>Multiple recent horizontal transfers of a large genomic region in cheese making fungi.</title>
        <authorList>
            <person name="Cheeseman K."/>
            <person name="Ropars J."/>
            <person name="Renault P."/>
            <person name="Dupont J."/>
            <person name="Gouzy J."/>
            <person name="Branca A."/>
            <person name="Abraham A.L."/>
            <person name="Ceppi M."/>
            <person name="Conseiller E."/>
            <person name="Debuchy R."/>
            <person name="Malagnac F."/>
            <person name="Goarin A."/>
            <person name="Silar P."/>
            <person name="Lacoste S."/>
            <person name="Sallet E."/>
            <person name="Bensimon A."/>
            <person name="Giraud T."/>
            <person name="Brygoo Y."/>
        </authorList>
    </citation>
    <scope>NUCLEOTIDE SEQUENCE [LARGE SCALE GENOMIC DNA]</scope>
    <source>
        <strain evidence="1">FM164</strain>
    </source>
</reference>